<dbReference type="PROSITE" id="PS00087">
    <property type="entry name" value="SOD_CU_ZN_1"/>
    <property type="match status" value="1"/>
</dbReference>
<evidence type="ECO:0000256" key="7">
    <source>
        <dbReference type="ARBA" id="ARBA00022833"/>
    </source>
</evidence>
<evidence type="ECO:0000256" key="9">
    <source>
        <dbReference type="ARBA" id="ARBA00023002"/>
    </source>
</evidence>
<evidence type="ECO:0000259" key="17">
    <source>
        <dbReference type="Pfam" id="PF00080"/>
    </source>
</evidence>
<keyword evidence="7 15" id="KW-0862">Zinc</keyword>
<evidence type="ECO:0000256" key="5">
    <source>
        <dbReference type="ARBA" id="ARBA00022723"/>
    </source>
</evidence>
<comment type="catalytic activity">
    <reaction evidence="15">
        <text>2 superoxide + 2 H(+) = H2O2 + O2</text>
        <dbReference type="Rhea" id="RHEA:20696"/>
        <dbReference type="ChEBI" id="CHEBI:15378"/>
        <dbReference type="ChEBI" id="CHEBI:15379"/>
        <dbReference type="ChEBI" id="CHEBI:16240"/>
        <dbReference type="ChEBI" id="CHEBI:18421"/>
        <dbReference type="EC" id="1.15.1.1"/>
    </reaction>
</comment>
<dbReference type="PRINTS" id="PR00068">
    <property type="entry name" value="CUZNDISMTASE"/>
</dbReference>
<dbReference type="GO" id="GO:0004784">
    <property type="term" value="F:superoxide dismutase activity"/>
    <property type="evidence" value="ECO:0000318"/>
    <property type="project" value="GO_Central"/>
</dbReference>
<evidence type="ECO:0000256" key="8">
    <source>
        <dbReference type="ARBA" id="ARBA00022862"/>
    </source>
</evidence>
<dbReference type="eggNOG" id="KOG0441">
    <property type="taxonomic scope" value="Eukaryota"/>
</dbReference>
<evidence type="ECO:0000256" key="2">
    <source>
        <dbReference type="ARBA" id="ARBA00004601"/>
    </source>
</evidence>
<evidence type="ECO:0000256" key="16">
    <source>
        <dbReference type="SAM" id="SignalP"/>
    </source>
</evidence>
<feature type="chain" id="PRO_5004867981" description="Superoxide dismutase [Cu-Zn]" evidence="16">
    <location>
        <begin position="25"/>
        <end position="214"/>
    </location>
</feature>
<keyword evidence="13" id="KW-0325">Glycoprotein</keyword>
<dbReference type="PROSITE" id="PS00332">
    <property type="entry name" value="SOD_CU_ZN_2"/>
    <property type="match status" value="1"/>
</dbReference>
<comment type="function">
    <text evidence="15">Destroys radicals which are normally produced within the cells and which are toxic to biological systems.</text>
</comment>
<evidence type="ECO:0000256" key="13">
    <source>
        <dbReference type="ARBA" id="ARBA00023180"/>
    </source>
</evidence>
<evidence type="ECO:0000256" key="6">
    <source>
        <dbReference type="ARBA" id="ARBA00022729"/>
    </source>
</evidence>
<dbReference type="EMBL" id="AHAT01017713">
    <property type="status" value="NOT_ANNOTATED_CDS"/>
    <property type="molecule type" value="Genomic_DNA"/>
</dbReference>
<dbReference type="InterPro" id="IPR018152">
    <property type="entry name" value="SOD_Cu/Zn_BS"/>
</dbReference>
<evidence type="ECO:0000256" key="4">
    <source>
        <dbReference type="ARBA" id="ARBA00022525"/>
    </source>
</evidence>
<dbReference type="PANTHER" id="PTHR10003">
    <property type="entry name" value="SUPEROXIDE DISMUTASE CU-ZN -RELATED"/>
    <property type="match status" value="1"/>
</dbReference>
<dbReference type="InterPro" id="IPR024134">
    <property type="entry name" value="SOD_Cu/Zn_/chaperone"/>
</dbReference>
<evidence type="ECO:0000256" key="12">
    <source>
        <dbReference type="ARBA" id="ARBA00023157"/>
    </source>
</evidence>
<keyword evidence="10 15" id="KW-0186">Copper</keyword>
<dbReference type="GeneTree" id="ENSGT00940000162224"/>
<comment type="subcellular location">
    <subcellularLocation>
        <location evidence="2">Golgi apparatus</location>
        <location evidence="2">trans-Golgi network</location>
    </subcellularLocation>
    <subcellularLocation>
        <location evidence="1">Secreted</location>
        <location evidence="1">Extracellular space</location>
    </subcellularLocation>
</comment>
<evidence type="ECO:0000256" key="10">
    <source>
        <dbReference type="ARBA" id="ARBA00023008"/>
    </source>
</evidence>
<dbReference type="GO" id="GO:0005794">
    <property type="term" value="C:Golgi apparatus"/>
    <property type="evidence" value="ECO:0007669"/>
    <property type="project" value="UniProtKB-SubCell"/>
</dbReference>
<dbReference type="HOGENOM" id="CLU_056632_3_1_1"/>
<dbReference type="Bgee" id="ENSLOCG00000018062">
    <property type="expression patterns" value="Expressed in liver and 13 other cell types or tissues"/>
</dbReference>
<reference evidence="18" key="2">
    <citation type="submission" date="2025-08" db="UniProtKB">
        <authorList>
            <consortium name="Ensembl"/>
        </authorList>
    </citation>
    <scope>IDENTIFICATION</scope>
</reference>
<comment type="similarity">
    <text evidence="3 15">Belongs to the Cu-Zn superoxide dismutase family.</text>
</comment>
<evidence type="ECO:0000313" key="18">
    <source>
        <dbReference type="Ensembl" id="ENSLOCP00000022163.1"/>
    </source>
</evidence>
<name>W5NNF4_LEPOC</name>
<accession>W5NNF4</accession>
<keyword evidence="5 15" id="KW-0479">Metal-binding</keyword>
<comment type="cofactor">
    <cofactor evidence="15">
        <name>Zn(2+)</name>
        <dbReference type="ChEBI" id="CHEBI:29105"/>
    </cofactor>
    <text evidence="15">Binds 1 zinc ion per subunit.</text>
</comment>
<reference evidence="19" key="1">
    <citation type="submission" date="2011-12" db="EMBL/GenBank/DDBJ databases">
        <title>The Draft Genome of Lepisosteus oculatus.</title>
        <authorList>
            <consortium name="The Broad Institute Genome Assembly &amp; Analysis Group"/>
            <consortium name="Computational R&amp;D Group"/>
            <consortium name="and Sequencing Platform"/>
            <person name="Di Palma F."/>
            <person name="Alfoldi J."/>
            <person name="Johnson J."/>
            <person name="Berlin A."/>
            <person name="Gnerre S."/>
            <person name="Jaffe D."/>
            <person name="MacCallum I."/>
            <person name="Young S."/>
            <person name="Walker B.J."/>
            <person name="Lander E.S."/>
            <person name="Lindblad-Toh K."/>
        </authorList>
    </citation>
    <scope>NUCLEOTIDE SEQUENCE [LARGE SCALE GENOMIC DNA]</scope>
</reference>
<evidence type="ECO:0000256" key="1">
    <source>
        <dbReference type="ARBA" id="ARBA00004239"/>
    </source>
</evidence>
<feature type="signal peptide" evidence="16">
    <location>
        <begin position="1"/>
        <end position="24"/>
    </location>
</feature>
<dbReference type="SUPFAM" id="SSF49329">
    <property type="entry name" value="Cu,Zn superoxide dismutase-like"/>
    <property type="match status" value="1"/>
</dbReference>
<dbReference type="GO" id="GO:0005576">
    <property type="term" value="C:extracellular region"/>
    <property type="evidence" value="ECO:0007669"/>
    <property type="project" value="UniProtKB-SubCell"/>
</dbReference>
<evidence type="ECO:0000313" key="19">
    <source>
        <dbReference type="Proteomes" id="UP000018468"/>
    </source>
</evidence>
<keyword evidence="19" id="KW-1185">Reference proteome</keyword>
<proteinExistence type="inferred from homology"/>
<dbReference type="InParanoid" id="W5NNF4"/>
<dbReference type="Ensembl" id="ENSLOCT00000022204.1">
    <property type="protein sequence ID" value="ENSLOCP00000022163.1"/>
    <property type="gene ID" value="ENSLOCG00000018062.1"/>
</dbReference>
<evidence type="ECO:0000256" key="11">
    <source>
        <dbReference type="ARBA" id="ARBA00023034"/>
    </source>
</evidence>
<keyword evidence="11" id="KW-0333">Golgi apparatus</keyword>
<evidence type="ECO:0000256" key="14">
    <source>
        <dbReference type="ARBA" id="ARBA00060347"/>
    </source>
</evidence>
<dbReference type="GO" id="GO:0005507">
    <property type="term" value="F:copper ion binding"/>
    <property type="evidence" value="ECO:0000318"/>
    <property type="project" value="GO_Central"/>
</dbReference>
<reference evidence="18" key="3">
    <citation type="submission" date="2025-09" db="UniProtKB">
        <authorList>
            <consortium name="Ensembl"/>
        </authorList>
    </citation>
    <scope>IDENTIFICATION</scope>
</reference>
<dbReference type="Pfam" id="PF00080">
    <property type="entry name" value="Sod_Cu"/>
    <property type="match status" value="1"/>
</dbReference>
<dbReference type="AlphaFoldDB" id="W5NNF4"/>
<dbReference type="EC" id="1.15.1.1" evidence="15"/>
<keyword evidence="4" id="KW-0964">Secreted</keyword>
<feature type="domain" description="Superoxide dismutase copper/zinc binding" evidence="17">
    <location>
        <begin position="81"/>
        <end position="212"/>
    </location>
</feature>
<dbReference type="InterPro" id="IPR001424">
    <property type="entry name" value="SOD_Cu_Zn_dom"/>
</dbReference>
<comment type="cofactor">
    <cofactor evidence="15">
        <name>Cu cation</name>
        <dbReference type="ChEBI" id="CHEBI:23378"/>
    </cofactor>
    <text evidence="15">Binds 1 copper ion per subunit.</text>
</comment>
<keyword evidence="9 15" id="KW-0560">Oxidoreductase</keyword>
<dbReference type="STRING" id="7918.ENSLOCP00000022163"/>
<keyword evidence="12" id="KW-1015">Disulfide bond</keyword>
<evidence type="ECO:0000256" key="3">
    <source>
        <dbReference type="ARBA" id="ARBA00010457"/>
    </source>
</evidence>
<keyword evidence="6 16" id="KW-0732">Signal</keyword>
<dbReference type="InterPro" id="IPR036423">
    <property type="entry name" value="SOD-like_Cu/Zn_dom_sf"/>
</dbReference>
<dbReference type="OMA" id="WDSCEST"/>
<keyword evidence="8" id="KW-0049">Antioxidant</keyword>
<protein>
    <recommendedName>
        <fullName evidence="15">Superoxide dismutase [Cu-Zn]</fullName>
        <ecNumber evidence="15">1.15.1.1</ecNumber>
    </recommendedName>
</protein>
<dbReference type="FunFam" id="2.60.40.200:FF:000008">
    <property type="entry name" value="Superoxide dismutase [Cu-Zn]"/>
    <property type="match status" value="1"/>
</dbReference>
<dbReference type="GO" id="GO:0019430">
    <property type="term" value="P:removal of superoxide radicals"/>
    <property type="evidence" value="ECO:0000318"/>
    <property type="project" value="GO_Central"/>
</dbReference>
<sequence>NMAKTIFWLKCLLMLVFLGIHVFCCEDGTVSEEQVQKYIEERMKAVWPLPATPEAGNDDQNVYAACVMKPSSKLEEGKPQVTGEVLFKQLYPDGKLDVIFRLAGFNTTDNTSKAIHVHTYGDLSNGCDSTGGHFNPQNVDHPMHPGDFGNFTPKKGKIHKMKSNSKATMFGPESVLSRAVVVHEKEDDMGKGGNAGSLLHGNAGKRLACCVIGI</sequence>
<dbReference type="Gene3D" id="2.60.40.200">
    <property type="entry name" value="Superoxide dismutase, copper/zinc binding domain"/>
    <property type="match status" value="1"/>
</dbReference>
<dbReference type="Proteomes" id="UP000018468">
    <property type="component" value="Linkage group LG4"/>
</dbReference>
<comment type="function">
    <text evidence="14">Protect the extracellular space from toxic effect of reactive oxygen intermediates by converting superoxide radicals into hydrogen peroxide and oxygen.</text>
</comment>
<evidence type="ECO:0000256" key="15">
    <source>
        <dbReference type="RuleBase" id="RU000393"/>
    </source>
</evidence>
<organism evidence="18 19">
    <name type="scientific">Lepisosteus oculatus</name>
    <name type="common">Spotted gar</name>
    <dbReference type="NCBI Taxonomy" id="7918"/>
    <lineage>
        <taxon>Eukaryota</taxon>
        <taxon>Metazoa</taxon>
        <taxon>Chordata</taxon>
        <taxon>Craniata</taxon>
        <taxon>Vertebrata</taxon>
        <taxon>Euteleostomi</taxon>
        <taxon>Actinopterygii</taxon>
        <taxon>Neopterygii</taxon>
        <taxon>Holostei</taxon>
        <taxon>Semionotiformes</taxon>
        <taxon>Lepisosteidae</taxon>
        <taxon>Lepisosteus</taxon>
    </lineage>
</organism>